<evidence type="ECO:0008006" key="4">
    <source>
        <dbReference type="Google" id="ProtNLM"/>
    </source>
</evidence>
<evidence type="ECO:0000313" key="2">
    <source>
        <dbReference type="EMBL" id="KAK3343490.1"/>
    </source>
</evidence>
<keyword evidence="3" id="KW-1185">Reference proteome</keyword>
<feature type="chain" id="PRO_5042472963" description="GPI anchored protein" evidence="1">
    <location>
        <begin position="20"/>
        <end position="315"/>
    </location>
</feature>
<dbReference type="AlphaFoldDB" id="A0AAJ0H803"/>
<accession>A0AAJ0H803</accession>
<keyword evidence="1" id="KW-0732">Signal</keyword>
<organism evidence="2 3">
    <name type="scientific">Lasiosphaeria hispida</name>
    <dbReference type="NCBI Taxonomy" id="260671"/>
    <lineage>
        <taxon>Eukaryota</taxon>
        <taxon>Fungi</taxon>
        <taxon>Dikarya</taxon>
        <taxon>Ascomycota</taxon>
        <taxon>Pezizomycotina</taxon>
        <taxon>Sordariomycetes</taxon>
        <taxon>Sordariomycetidae</taxon>
        <taxon>Sordariales</taxon>
        <taxon>Lasiosphaeriaceae</taxon>
        <taxon>Lasiosphaeria</taxon>
    </lineage>
</organism>
<reference evidence="2" key="1">
    <citation type="journal article" date="2023" name="Mol. Phylogenet. Evol.">
        <title>Genome-scale phylogeny and comparative genomics of the fungal order Sordariales.</title>
        <authorList>
            <person name="Hensen N."/>
            <person name="Bonometti L."/>
            <person name="Westerberg I."/>
            <person name="Brannstrom I.O."/>
            <person name="Guillou S."/>
            <person name="Cros-Aarteil S."/>
            <person name="Calhoun S."/>
            <person name="Haridas S."/>
            <person name="Kuo A."/>
            <person name="Mondo S."/>
            <person name="Pangilinan J."/>
            <person name="Riley R."/>
            <person name="LaButti K."/>
            <person name="Andreopoulos B."/>
            <person name="Lipzen A."/>
            <person name="Chen C."/>
            <person name="Yan M."/>
            <person name="Daum C."/>
            <person name="Ng V."/>
            <person name="Clum A."/>
            <person name="Steindorff A."/>
            <person name="Ohm R.A."/>
            <person name="Martin F."/>
            <person name="Silar P."/>
            <person name="Natvig D.O."/>
            <person name="Lalanne C."/>
            <person name="Gautier V."/>
            <person name="Ament-Velasquez S.L."/>
            <person name="Kruys A."/>
            <person name="Hutchinson M.I."/>
            <person name="Powell A.J."/>
            <person name="Barry K."/>
            <person name="Miller A.N."/>
            <person name="Grigoriev I.V."/>
            <person name="Debuchy R."/>
            <person name="Gladieux P."/>
            <person name="Hiltunen Thoren M."/>
            <person name="Johannesson H."/>
        </authorList>
    </citation>
    <scope>NUCLEOTIDE SEQUENCE</scope>
    <source>
        <strain evidence="2">CBS 955.72</strain>
    </source>
</reference>
<reference evidence="2" key="2">
    <citation type="submission" date="2023-06" db="EMBL/GenBank/DDBJ databases">
        <authorList>
            <consortium name="Lawrence Berkeley National Laboratory"/>
            <person name="Haridas S."/>
            <person name="Hensen N."/>
            <person name="Bonometti L."/>
            <person name="Westerberg I."/>
            <person name="Brannstrom I.O."/>
            <person name="Guillou S."/>
            <person name="Cros-Aarteil S."/>
            <person name="Calhoun S."/>
            <person name="Kuo A."/>
            <person name="Mondo S."/>
            <person name="Pangilinan J."/>
            <person name="Riley R."/>
            <person name="Labutti K."/>
            <person name="Andreopoulos B."/>
            <person name="Lipzen A."/>
            <person name="Chen C."/>
            <person name="Yanf M."/>
            <person name="Daum C."/>
            <person name="Ng V."/>
            <person name="Clum A."/>
            <person name="Steindorff A."/>
            <person name="Ohm R."/>
            <person name="Martin F."/>
            <person name="Silar P."/>
            <person name="Natvig D."/>
            <person name="Lalanne C."/>
            <person name="Gautier V."/>
            <person name="Ament-Velasquez S.L."/>
            <person name="Kruys A."/>
            <person name="Hutchinson M.I."/>
            <person name="Powell A.J."/>
            <person name="Barry K."/>
            <person name="Miller A.N."/>
            <person name="Grigoriev I.V."/>
            <person name="Debuchy R."/>
            <person name="Gladieux P."/>
            <person name="Thoren M.H."/>
            <person name="Johannesson H."/>
        </authorList>
    </citation>
    <scope>NUCLEOTIDE SEQUENCE</scope>
    <source>
        <strain evidence="2">CBS 955.72</strain>
    </source>
</reference>
<sequence length="315" mass="31088">MTPLTALSGITALLPLAAAAANPFTSQQYLTISAPYSLPPADFHRLTSSPTVNSSTLIPGYDLLSDPAGATSGNKTSALGLPGWRLTVGVTPSLPLPDSSKSFTAAVLSLSPPASLSGLSVIPEEWALCAAVWTLGLLGDDGSGDSGAGGCGGLLSGACVAEMEAGFVSAGGNCQNQTVPRACVGELGGGGAGGNLPQTIGELGEDGAFFAAVTGPLGQGDLSQVGPVAGWVFPVVLSWTHRGLEDGLGAGETRAHVACVKAAAGSLPEEGAGTNGPGGIGFLDNGTSGSAMLRSGAGWWGQWMVLGVVVAWGLM</sequence>
<name>A0AAJ0H803_9PEZI</name>
<gene>
    <name evidence="2" type="ORF">B0T25DRAFT_584420</name>
</gene>
<evidence type="ECO:0000313" key="3">
    <source>
        <dbReference type="Proteomes" id="UP001275084"/>
    </source>
</evidence>
<dbReference type="EMBL" id="JAUIQD010000007">
    <property type="protein sequence ID" value="KAK3343490.1"/>
    <property type="molecule type" value="Genomic_DNA"/>
</dbReference>
<dbReference type="Proteomes" id="UP001275084">
    <property type="component" value="Unassembled WGS sequence"/>
</dbReference>
<evidence type="ECO:0000256" key="1">
    <source>
        <dbReference type="SAM" id="SignalP"/>
    </source>
</evidence>
<protein>
    <recommendedName>
        <fullName evidence="4">GPI anchored protein</fullName>
    </recommendedName>
</protein>
<comment type="caution">
    <text evidence="2">The sequence shown here is derived from an EMBL/GenBank/DDBJ whole genome shotgun (WGS) entry which is preliminary data.</text>
</comment>
<proteinExistence type="predicted"/>
<feature type="signal peptide" evidence="1">
    <location>
        <begin position="1"/>
        <end position="19"/>
    </location>
</feature>